<keyword evidence="2" id="KW-1185">Reference proteome</keyword>
<dbReference type="Proteomes" id="UP000036958">
    <property type="component" value="Unassembled WGS sequence"/>
</dbReference>
<gene>
    <name evidence="1" type="ORF">NC99_16940</name>
</gene>
<comment type="caution">
    <text evidence="1">The sequence shown here is derived from an EMBL/GenBank/DDBJ whole genome shotgun (WGS) entry which is preliminary data.</text>
</comment>
<evidence type="ECO:0000313" key="2">
    <source>
        <dbReference type="Proteomes" id="UP000036958"/>
    </source>
</evidence>
<dbReference type="Gene3D" id="3.40.50.300">
    <property type="entry name" value="P-loop containing nucleotide triphosphate hydrolases"/>
    <property type="match status" value="1"/>
</dbReference>
<dbReference type="InterPro" id="IPR027417">
    <property type="entry name" value="P-loop_NTPase"/>
</dbReference>
<dbReference type="RefSeq" id="WP_053181816.1">
    <property type="nucleotide sequence ID" value="NZ_LGIA01000124.1"/>
</dbReference>
<accession>A0A0L8VAK6</accession>
<evidence type="ECO:0000313" key="1">
    <source>
        <dbReference type="EMBL" id="KOH45479.1"/>
    </source>
</evidence>
<dbReference type="EMBL" id="LGIA01000124">
    <property type="protein sequence ID" value="KOH45479.1"/>
    <property type="molecule type" value="Genomic_DNA"/>
</dbReference>
<reference evidence="2" key="1">
    <citation type="submission" date="2015-07" db="EMBL/GenBank/DDBJ databases">
        <title>Genome sequencing of Sunxiuqinia dokdonensis strain SK.</title>
        <authorList>
            <person name="Ahn S."/>
            <person name="Kim B.-C."/>
        </authorList>
    </citation>
    <scope>NUCLEOTIDE SEQUENCE [LARGE SCALE GENOMIC DNA]</scope>
    <source>
        <strain evidence="2">SK</strain>
    </source>
</reference>
<proteinExistence type="predicted"/>
<protein>
    <recommendedName>
        <fullName evidence="3">Cytidylate kinase</fullName>
    </recommendedName>
</protein>
<evidence type="ECO:0008006" key="3">
    <source>
        <dbReference type="Google" id="ProtNLM"/>
    </source>
</evidence>
<organism evidence="1 2">
    <name type="scientific">Sunxiuqinia dokdonensis</name>
    <dbReference type="NCBI Taxonomy" id="1409788"/>
    <lineage>
        <taxon>Bacteria</taxon>
        <taxon>Pseudomonadati</taxon>
        <taxon>Bacteroidota</taxon>
        <taxon>Bacteroidia</taxon>
        <taxon>Marinilabiliales</taxon>
        <taxon>Prolixibacteraceae</taxon>
        <taxon>Sunxiuqinia</taxon>
    </lineage>
</organism>
<name>A0A0L8VAK6_9BACT</name>
<dbReference type="AlphaFoldDB" id="A0A0L8VAK6"/>
<dbReference type="STRING" id="1409788.NC99_16940"/>
<dbReference type="OrthoDB" id="9781180at2"/>
<dbReference type="Pfam" id="PF13189">
    <property type="entry name" value="Cytidylate_kin2"/>
    <property type="match status" value="1"/>
</dbReference>
<sequence length="239" mass="27365">MKNFLSNYLSNSTIFEKKSKYPGPVIMISRECGCSAKPIAIKLSKILSGYSYQAETQTESEWKWVSKEIIEEAALELELHPDQVKHVFLSEAKTHLHEVTTAFSVDKVYDADDQEVIDTVRDVILRLAEVGNFIIVGRAAGSIARDISQKLSIKLQAPLDWRISRIMQVSNMTKSEAQAYVMEIDRQRELFVEHVNGRKMNNNDFDLIFNYATMQDDYIVDAVVNIMKNKRMIVGHENE</sequence>